<dbReference type="AlphaFoldDB" id="A0A6J6LXF2"/>
<evidence type="ECO:0000259" key="2">
    <source>
        <dbReference type="Pfam" id="PF08353"/>
    </source>
</evidence>
<dbReference type="InterPro" id="IPR013221">
    <property type="entry name" value="Mur_ligase_cen"/>
</dbReference>
<dbReference type="GO" id="GO:0009252">
    <property type="term" value="P:peptidoglycan biosynthetic process"/>
    <property type="evidence" value="ECO:0007669"/>
    <property type="project" value="InterPro"/>
</dbReference>
<accession>A0A6J6LXF2</accession>
<dbReference type="InterPro" id="IPR036565">
    <property type="entry name" value="Mur-like_cat_sf"/>
</dbReference>
<name>A0A6J6LXF2_9ZZZZ</name>
<reference evidence="3" key="1">
    <citation type="submission" date="2020-05" db="EMBL/GenBank/DDBJ databases">
        <authorList>
            <person name="Chiriac C."/>
            <person name="Salcher M."/>
            <person name="Ghai R."/>
            <person name="Kavagutti S V."/>
        </authorList>
    </citation>
    <scope>NUCLEOTIDE SEQUENCE</scope>
</reference>
<evidence type="ECO:0000313" key="3">
    <source>
        <dbReference type="EMBL" id="CAB4665135.1"/>
    </source>
</evidence>
<dbReference type="HAMAP" id="MF_02214">
    <property type="entry name" value="Lipid_II_synth_MurT"/>
    <property type="match status" value="1"/>
</dbReference>
<protein>
    <submittedName>
        <fullName evidence="3">Unannotated protein</fullName>
    </submittedName>
</protein>
<dbReference type="InterPro" id="IPR043703">
    <property type="entry name" value="Lipid_II_synth_MurT"/>
</dbReference>
<dbReference type="PANTHER" id="PTHR23135">
    <property type="entry name" value="MUR LIGASE FAMILY MEMBER"/>
    <property type="match status" value="1"/>
</dbReference>
<dbReference type="InterPro" id="IPR013564">
    <property type="entry name" value="MurT_C"/>
</dbReference>
<feature type="domain" description="Lipid II isoglutaminyl synthase (glutamine-hydrolyzing) subunit MurT C-terminal" evidence="2">
    <location>
        <begin position="298"/>
        <end position="396"/>
    </location>
</feature>
<dbReference type="EMBL" id="CAEZWO010000098">
    <property type="protein sequence ID" value="CAB4665135.1"/>
    <property type="molecule type" value="Genomic_DNA"/>
</dbReference>
<feature type="domain" description="Mur ligase central" evidence="1">
    <location>
        <begin position="53"/>
        <end position="185"/>
    </location>
</feature>
<evidence type="ECO:0000259" key="1">
    <source>
        <dbReference type="Pfam" id="PF08245"/>
    </source>
</evidence>
<dbReference type="GO" id="GO:0005524">
    <property type="term" value="F:ATP binding"/>
    <property type="evidence" value="ECO:0007669"/>
    <property type="project" value="InterPro"/>
</dbReference>
<dbReference type="PANTHER" id="PTHR23135:SF7">
    <property type="entry name" value="LIPID II ISOGLUTAMINYL SYNTHASE (GLUTAMINE-HYDROLYZING) SUBUNIT MURT"/>
    <property type="match status" value="1"/>
</dbReference>
<dbReference type="Pfam" id="PF08353">
    <property type="entry name" value="MurT_C"/>
    <property type="match status" value="1"/>
</dbReference>
<dbReference type="SUPFAM" id="SSF53623">
    <property type="entry name" value="MurD-like peptide ligases, catalytic domain"/>
    <property type="match status" value="1"/>
</dbReference>
<dbReference type="GO" id="GO:0016881">
    <property type="term" value="F:acid-amino acid ligase activity"/>
    <property type="evidence" value="ECO:0007669"/>
    <property type="project" value="InterPro"/>
</dbReference>
<dbReference type="Gene3D" id="3.40.1190.10">
    <property type="entry name" value="Mur-like, catalytic domain"/>
    <property type="match status" value="1"/>
</dbReference>
<dbReference type="Pfam" id="PF08245">
    <property type="entry name" value="Mur_ligase_M"/>
    <property type="match status" value="1"/>
</dbReference>
<sequence>MRLSFAITLGKFGGFLSRLTKRGSGVMVTGRIILKIVPQAVSKLSQEKSVVLISGTNGKSTTTALIYKSLSTKKPTVSNYTGANLFAGIATALIDNRKAEFAALEVDEMVLPWAIQQTQPKVIVLLNLGRDQLDRLSEVRVVAAKWKSALATLSPACKVLADADDPFVTWAARDLVNVIWFTSGTSGHMDASTCPECGVVLKWSADKSTYSCECGFRKPSPEWILRENVLAGPNNQKVSIVSAIPGMAALSNAARAVITGSFFGVSLVDSSEAISKVSSVDGRFGQLTIGLTNFRLLLSKNPASWRETLATSASGPQSLLLVVNAQTQDGKDTSWLWDVDFSPLKGRTVFVTGDRRLDVSARLTVAEINHQITDNESSAAKIIGKNDADLIASYTAFHRLAKGVKR</sequence>
<proteinExistence type="inferred from homology"/>
<gene>
    <name evidence="3" type="ORF">UFOPK2254_00978</name>
</gene>
<organism evidence="3">
    <name type="scientific">freshwater metagenome</name>
    <dbReference type="NCBI Taxonomy" id="449393"/>
    <lineage>
        <taxon>unclassified sequences</taxon>
        <taxon>metagenomes</taxon>
        <taxon>ecological metagenomes</taxon>
    </lineage>
</organism>